<comment type="caution">
    <text evidence="1">The sequence shown here is derived from an EMBL/GenBank/DDBJ whole genome shotgun (WGS) entry which is preliminary data.</text>
</comment>
<protein>
    <submittedName>
        <fullName evidence="1">Uncharacterized protein</fullName>
    </submittedName>
</protein>
<evidence type="ECO:0000313" key="2">
    <source>
        <dbReference type="Proteomes" id="UP001143856"/>
    </source>
</evidence>
<gene>
    <name evidence="1" type="ORF">NUW58_g9728</name>
</gene>
<sequence length="650" mass="73792">MAKYLLSDFDLCGRHAVKERHREDEAAAANATQQLDKVETEFRWRTNLCQAELRRLDFEMTLAQAQIETLYEQITMLESHTSIINEYKAQLRTQRTTERQAIRQSYKDAQQIAQQERKQRDLEKSTSLTRKLVPCVVAMSGLWLSVFSSPLGFRGHFLLETHQSLLNNAAPAILCMGSTSKTRFLNTIGIWGRDVANTISLYSWEERMIVDCHTPYPAEVTKLRGGPVDSGVRLHHLQTPTIDSIYGRLIRPFMDTIVCFVEDFAGPVQSAATLARWIQVSMTDTISNPPRLLIVDPGDRPYSMPEIAALRRKCFRTVTVTKFETLRQAVLKREEAPPREVRRGFEARFRLMLNHLCEYSSAPFDVFRATDMTSPLPPCALRYVERFVAYAYRTGIDPVPPLALGFARESVGNPFCGKLHPRGGLERTILTPRSEPSEPIARPPLIDRLEGEIRRVARRSQILGDSIANAHGASLGTTPAKGCAFLCFSCFMRPPIHVLSCLHRICSSCLVAYHNGRVLYVHPAMARARVLVLENLSVLSTVCLLRDIRTRLFGPIHEYIDLVVGVNEGRLVTHDVFVRGLTIKESLEKYSSKKPLRRLKPLFARPENPQAHDKLPGSFQIALQEGSKIFTSWGEVMHCPEYVFLRLRFF</sequence>
<proteinExistence type="predicted"/>
<dbReference type="Proteomes" id="UP001143856">
    <property type="component" value="Unassembled WGS sequence"/>
</dbReference>
<organism evidence="1 2">
    <name type="scientific">Xylaria curta</name>
    <dbReference type="NCBI Taxonomy" id="42375"/>
    <lineage>
        <taxon>Eukaryota</taxon>
        <taxon>Fungi</taxon>
        <taxon>Dikarya</taxon>
        <taxon>Ascomycota</taxon>
        <taxon>Pezizomycotina</taxon>
        <taxon>Sordariomycetes</taxon>
        <taxon>Xylariomycetidae</taxon>
        <taxon>Xylariales</taxon>
        <taxon>Xylariaceae</taxon>
        <taxon>Xylaria</taxon>
    </lineage>
</organism>
<evidence type="ECO:0000313" key="1">
    <source>
        <dbReference type="EMBL" id="KAJ2970336.1"/>
    </source>
</evidence>
<name>A0ACC1MUQ2_9PEZI</name>
<reference evidence="1" key="1">
    <citation type="submission" date="2022-10" db="EMBL/GenBank/DDBJ databases">
        <title>Genome Sequence of Xylaria curta.</title>
        <authorList>
            <person name="Buettner E."/>
        </authorList>
    </citation>
    <scope>NUCLEOTIDE SEQUENCE</scope>
    <source>
        <strain evidence="1">Babe10</strain>
    </source>
</reference>
<accession>A0ACC1MUQ2</accession>
<dbReference type="EMBL" id="JAPDGR010003697">
    <property type="protein sequence ID" value="KAJ2970336.1"/>
    <property type="molecule type" value="Genomic_DNA"/>
</dbReference>
<keyword evidence="2" id="KW-1185">Reference proteome</keyword>